<name>A0A6A6DCI7_9PEZI</name>
<protein>
    <recommendedName>
        <fullName evidence="4">DUF1772-domain-containing protein</fullName>
    </recommendedName>
</protein>
<keyword evidence="1" id="KW-1133">Transmembrane helix</keyword>
<accession>A0A6A6DCI7</accession>
<organism evidence="2 3">
    <name type="scientific">Zopfia rhizophila CBS 207.26</name>
    <dbReference type="NCBI Taxonomy" id="1314779"/>
    <lineage>
        <taxon>Eukaryota</taxon>
        <taxon>Fungi</taxon>
        <taxon>Dikarya</taxon>
        <taxon>Ascomycota</taxon>
        <taxon>Pezizomycotina</taxon>
        <taxon>Dothideomycetes</taxon>
        <taxon>Dothideomycetes incertae sedis</taxon>
        <taxon>Zopfiaceae</taxon>
        <taxon>Zopfia</taxon>
    </lineage>
</organism>
<gene>
    <name evidence="2" type="ORF">K469DRAFT_609814</name>
</gene>
<keyword evidence="1" id="KW-0812">Transmembrane</keyword>
<keyword evidence="3" id="KW-1185">Reference proteome</keyword>
<evidence type="ECO:0000256" key="1">
    <source>
        <dbReference type="SAM" id="Phobius"/>
    </source>
</evidence>
<feature type="transmembrane region" description="Helical" evidence="1">
    <location>
        <begin position="57"/>
        <end position="76"/>
    </location>
</feature>
<dbReference type="Proteomes" id="UP000800200">
    <property type="component" value="Unassembled WGS sequence"/>
</dbReference>
<sequence>MATTLPLLSIAALSGYGAYLSYNNITRLQRYEEQTKKAAQHSNTAAERLQKTRTTQGSAAITIALSLITAISLVLLQHTEHHSITQAISLVNATTLLVARVHVANFWNDKAKVPFVEGYNEAIKGSGSLENVLALLGCGWGIMGFASWAVGG</sequence>
<evidence type="ECO:0000313" key="3">
    <source>
        <dbReference type="Proteomes" id="UP000800200"/>
    </source>
</evidence>
<proteinExistence type="predicted"/>
<dbReference type="EMBL" id="ML994727">
    <property type="protein sequence ID" value="KAF2175670.1"/>
    <property type="molecule type" value="Genomic_DNA"/>
</dbReference>
<keyword evidence="1" id="KW-0472">Membrane</keyword>
<dbReference type="AlphaFoldDB" id="A0A6A6DCI7"/>
<dbReference type="OrthoDB" id="5405107at2759"/>
<reference evidence="2" key="1">
    <citation type="journal article" date="2020" name="Stud. Mycol.">
        <title>101 Dothideomycetes genomes: a test case for predicting lifestyles and emergence of pathogens.</title>
        <authorList>
            <person name="Haridas S."/>
            <person name="Albert R."/>
            <person name="Binder M."/>
            <person name="Bloem J."/>
            <person name="Labutti K."/>
            <person name="Salamov A."/>
            <person name="Andreopoulos B."/>
            <person name="Baker S."/>
            <person name="Barry K."/>
            <person name="Bills G."/>
            <person name="Bluhm B."/>
            <person name="Cannon C."/>
            <person name="Castanera R."/>
            <person name="Culley D."/>
            <person name="Daum C."/>
            <person name="Ezra D."/>
            <person name="Gonzalez J."/>
            <person name="Henrissat B."/>
            <person name="Kuo A."/>
            <person name="Liang C."/>
            <person name="Lipzen A."/>
            <person name="Lutzoni F."/>
            <person name="Magnuson J."/>
            <person name="Mondo S."/>
            <person name="Nolan M."/>
            <person name="Ohm R."/>
            <person name="Pangilinan J."/>
            <person name="Park H.-J."/>
            <person name="Ramirez L."/>
            <person name="Alfaro M."/>
            <person name="Sun H."/>
            <person name="Tritt A."/>
            <person name="Yoshinaga Y."/>
            <person name="Zwiers L.-H."/>
            <person name="Turgeon B."/>
            <person name="Goodwin S."/>
            <person name="Spatafora J."/>
            <person name="Crous P."/>
            <person name="Grigoriev I."/>
        </authorList>
    </citation>
    <scope>NUCLEOTIDE SEQUENCE</scope>
    <source>
        <strain evidence="2">CBS 207.26</strain>
    </source>
</reference>
<evidence type="ECO:0008006" key="4">
    <source>
        <dbReference type="Google" id="ProtNLM"/>
    </source>
</evidence>
<evidence type="ECO:0000313" key="2">
    <source>
        <dbReference type="EMBL" id="KAF2175670.1"/>
    </source>
</evidence>
<feature type="transmembrane region" description="Helical" evidence="1">
    <location>
        <begin position="132"/>
        <end position="150"/>
    </location>
</feature>